<dbReference type="HOGENOM" id="CLU_1244627_0_0_6"/>
<dbReference type="OrthoDB" id="6840524at2"/>
<dbReference type="KEGG" id="shp:Sput200_2948"/>
<dbReference type="Proteomes" id="UP000008209">
    <property type="component" value="Chromosome"/>
</dbReference>
<proteinExistence type="predicted"/>
<dbReference type="PATRIC" id="fig|399804.5.peg.3051"/>
<name>E6XJ57_SHEP2</name>
<accession>E6XJ57</accession>
<organism evidence="1 2">
    <name type="scientific">Shewanella putrefaciens (strain 200)</name>
    <dbReference type="NCBI Taxonomy" id="399804"/>
    <lineage>
        <taxon>Bacteria</taxon>
        <taxon>Pseudomonadati</taxon>
        <taxon>Pseudomonadota</taxon>
        <taxon>Gammaproteobacteria</taxon>
        <taxon>Alteromonadales</taxon>
        <taxon>Shewanellaceae</taxon>
        <taxon>Shewanella</taxon>
    </lineage>
</organism>
<protein>
    <submittedName>
        <fullName evidence="1">Uncharacterized protein</fullName>
    </submittedName>
</protein>
<evidence type="ECO:0000313" key="1">
    <source>
        <dbReference type="EMBL" id="ADV55350.1"/>
    </source>
</evidence>
<evidence type="ECO:0000313" key="2">
    <source>
        <dbReference type="Proteomes" id="UP000008209"/>
    </source>
</evidence>
<sequence>MTVSSEKETLGKLYLWQVALDRIRDLLALRLRVGRFCDSGRPQNITKLYDEERVRLKTGLRLEGEALDNFESKRGSLFPDIHDVHLIDELITEEIIIKLCTIFNSGFGKVDIVAGNKKTFWEPILDEVISDAFSEDIRKDFCKFIEQAKAYRDQQGAHFDQQSFYIKHGDKKTDEDGLISQVGWSSALLSFDWNFVAETIPLFYSSLNVYVKKLQQQANIRR</sequence>
<gene>
    <name evidence="1" type="ordered locus">Sput200_2948</name>
</gene>
<dbReference type="AlphaFoldDB" id="E6XJ57"/>
<dbReference type="EMBL" id="CP002457">
    <property type="protein sequence ID" value="ADV55350.1"/>
    <property type="molecule type" value="Genomic_DNA"/>
</dbReference>
<reference evidence="1 2" key="1">
    <citation type="submission" date="2011-01" db="EMBL/GenBank/DDBJ databases">
        <title>Complete sequence of Shewanella putrefaciens 200.</title>
        <authorList>
            <consortium name="US DOE Joint Genome Institute"/>
            <person name="Lucas S."/>
            <person name="Copeland A."/>
            <person name="Lapidus A."/>
            <person name="Cheng J.-F."/>
            <person name="Bruce D."/>
            <person name="Goodwin L."/>
            <person name="Pitluck S."/>
            <person name="Munk A.C."/>
            <person name="Detter J.C."/>
            <person name="Han C."/>
            <person name="Tapia R."/>
            <person name="Land M."/>
            <person name="Hauser L."/>
            <person name="Chang Y.-J."/>
            <person name="Jeffries C."/>
            <person name="Kyrpides N."/>
            <person name="Ivanova N."/>
            <person name="Mikhailova N."/>
            <person name="Kolker E."/>
            <person name="Lawrence C."/>
            <person name="McCue L.A."/>
            <person name="DiChristina T."/>
            <person name="Nealson K."/>
            <person name="Fredrickson J.K."/>
            <person name="Woyke T."/>
        </authorList>
    </citation>
    <scope>NUCLEOTIDE SEQUENCE [LARGE SCALE GENOMIC DNA]</scope>
    <source>
        <strain evidence="1 2">200</strain>
    </source>
</reference>